<evidence type="ECO:0000256" key="1">
    <source>
        <dbReference type="SAM" id="MobiDB-lite"/>
    </source>
</evidence>
<keyword evidence="3" id="KW-1185">Reference proteome</keyword>
<evidence type="ECO:0000313" key="2">
    <source>
        <dbReference type="EMBL" id="SMP18391.1"/>
    </source>
</evidence>
<feature type="region of interest" description="Disordered" evidence="1">
    <location>
        <begin position="33"/>
        <end position="60"/>
    </location>
</feature>
<gene>
    <name evidence="2" type="ORF">SAMN06265374_1904</name>
</gene>
<evidence type="ECO:0000313" key="3">
    <source>
        <dbReference type="Proteomes" id="UP001157914"/>
    </source>
</evidence>
<dbReference type="Proteomes" id="UP001157914">
    <property type="component" value="Unassembled WGS sequence"/>
</dbReference>
<reference evidence="2 3" key="1">
    <citation type="submission" date="2017-05" db="EMBL/GenBank/DDBJ databases">
        <authorList>
            <person name="Varghese N."/>
            <person name="Submissions S."/>
        </authorList>
    </citation>
    <scope>NUCLEOTIDE SEQUENCE [LARGE SCALE GENOMIC DNA]</scope>
    <source>
        <strain evidence="2 3">DSM 15949</strain>
    </source>
</reference>
<comment type="caution">
    <text evidence="2">The sequence shown here is derived from an EMBL/GenBank/DDBJ whole genome shotgun (WGS) entry which is preliminary data.</text>
</comment>
<dbReference type="EMBL" id="FXTT01000002">
    <property type="protein sequence ID" value="SMP18391.1"/>
    <property type="molecule type" value="Genomic_DNA"/>
</dbReference>
<name>A0ABY1NU85_9HYPH</name>
<sequence length="60" mass="6723">MLHSGDTFEIRARAARNSELRRLAKAVTSYFWSQGPSRPARQQGQMDGANDHHVSISRVA</sequence>
<feature type="compositionally biased region" description="Polar residues" evidence="1">
    <location>
        <begin position="33"/>
        <end position="45"/>
    </location>
</feature>
<organism evidence="2 3">
    <name type="scientific">Roseibium denhamense</name>
    <dbReference type="NCBI Taxonomy" id="76305"/>
    <lineage>
        <taxon>Bacteria</taxon>
        <taxon>Pseudomonadati</taxon>
        <taxon>Pseudomonadota</taxon>
        <taxon>Alphaproteobacteria</taxon>
        <taxon>Hyphomicrobiales</taxon>
        <taxon>Stappiaceae</taxon>
        <taxon>Roseibium</taxon>
    </lineage>
</organism>
<protein>
    <submittedName>
        <fullName evidence="2">Uncharacterized protein</fullName>
    </submittedName>
</protein>
<proteinExistence type="predicted"/>
<dbReference type="RefSeq" id="WP_155190670.1">
    <property type="nucleotide sequence ID" value="NZ_BAAAEA010000003.1"/>
</dbReference>
<accession>A0ABY1NU85</accession>